<keyword evidence="5 8" id="KW-0812">Transmembrane</keyword>
<dbReference type="GO" id="GO:0016763">
    <property type="term" value="F:pentosyltransferase activity"/>
    <property type="evidence" value="ECO:0007669"/>
    <property type="project" value="TreeGrafter"/>
</dbReference>
<keyword evidence="3" id="KW-0328">Glycosyltransferase</keyword>
<keyword evidence="10" id="KW-1185">Reference proteome</keyword>
<dbReference type="InterPro" id="IPR050297">
    <property type="entry name" value="LipidA_mod_glycosyltrf_83"/>
</dbReference>
<name>A0A0S7BKG9_9CHLR</name>
<organism evidence="9">
    <name type="scientific">Longilinea arvoryzae</name>
    <dbReference type="NCBI Taxonomy" id="360412"/>
    <lineage>
        <taxon>Bacteria</taxon>
        <taxon>Bacillati</taxon>
        <taxon>Chloroflexota</taxon>
        <taxon>Anaerolineae</taxon>
        <taxon>Anaerolineales</taxon>
        <taxon>Anaerolineaceae</taxon>
        <taxon>Longilinea</taxon>
    </lineage>
</organism>
<dbReference type="OrthoDB" id="156797at2"/>
<sequence>MLIILPIFVWILAVLFWLGGSEQDARSAIYPHSTGSAVILANICWGAYLAVISELLSLAHFLTTTGVGLSWGLAFILLSIFGFRSGFLKRGLRRMGVAWRCIQPGDYVLAGVLALLSGALLLILIVSPSGNNDSLQYHLARVVHWAQDASLQHYATGFVPQLYNPIWAEEVILHLRLLWGNDQLAGLVQWGAMLTSLVAVCEISSELGIKRHGRWIAVAFVFSLPMGVLQSVSTQNDYGVAFWLAAMAWLCVRALTRPLSVLEALMLGLAVGLGALTKGTFYPFALPFGVLFLYASLRWIWRQVDRKKAWRRTLLLFGIIGLSIIALNGGYWIRNLQSFGNPLGPSDWISNMTAGSMSVGKLFSSLIAQVAMNFSSPFDQINNPIIQTIRTRLGPIDPRMNNFSMIWGWNHEDTAGNPLHVIILALGLLILPFSWRKDPDRRLWGYLATVLGSFAMMALVVHLDAYGVRYQLPLFVLFSPLVGAALEFPRFEKATNSGDSFLSRRRWIYRTWQAVKLSLVFILILAALPWVLFNRSHPLIAMKEKVEPFSIPCKPILGCTGGSILFESPMNSLFANHYDLIRPYSQMTDDLQRLGCKDVGLRIDSHDPEYLFWWLLDAPQSGYRLESLYTNPDLERYIDPAFHPCAIICTICGDRTRLHGLSLAGEYSGVKLFAGPGFESDEGPNN</sequence>
<evidence type="ECO:0000256" key="5">
    <source>
        <dbReference type="ARBA" id="ARBA00022692"/>
    </source>
</evidence>
<feature type="transmembrane region" description="Helical" evidence="8">
    <location>
        <begin position="415"/>
        <end position="431"/>
    </location>
</feature>
<accession>A0A0S7BKG9</accession>
<keyword evidence="6 8" id="KW-1133">Transmembrane helix</keyword>
<evidence type="ECO:0000256" key="3">
    <source>
        <dbReference type="ARBA" id="ARBA00022676"/>
    </source>
</evidence>
<evidence type="ECO:0000256" key="7">
    <source>
        <dbReference type="ARBA" id="ARBA00023136"/>
    </source>
</evidence>
<feature type="transmembrane region" description="Helical" evidence="8">
    <location>
        <begin position="282"/>
        <end position="301"/>
    </location>
</feature>
<proteinExistence type="predicted"/>
<gene>
    <name evidence="9" type="ORF">LARV_02076</name>
</gene>
<evidence type="ECO:0008006" key="11">
    <source>
        <dbReference type="Google" id="ProtNLM"/>
    </source>
</evidence>
<feature type="transmembrane region" description="Helical" evidence="8">
    <location>
        <begin position="443"/>
        <end position="462"/>
    </location>
</feature>
<feature type="transmembrane region" description="Helical" evidence="8">
    <location>
        <begin position="68"/>
        <end position="87"/>
    </location>
</feature>
<evidence type="ECO:0000313" key="9">
    <source>
        <dbReference type="EMBL" id="GAP14309.1"/>
    </source>
</evidence>
<evidence type="ECO:0000256" key="1">
    <source>
        <dbReference type="ARBA" id="ARBA00004651"/>
    </source>
</evidence>
<dbReference type="STRING" id="360412.LARV_02076"/>
<keyword evidence="2" id="KW-1003">Cell membrane</keyword>
<feature type="transmembrane region" description="Helical" evidence="8">
    <location>
        <begin position="514"/>
        <end position="533"/>
    </location>
</feature>
<feature type="transmembrane region" description="Helical" evidence="8">
    <location>
        <begin position="37"/>
        <end position="56"/>
    </location>
</feature>
<dbReference type="PANTHER" id="PTHR33908:SF11">
    <property type="entry name" value="MEMBRANE PROTEIN"/>
    <property type="match status" value="1"/>
</dbReference>
<feature type="transmembrane region" description="Helical" evidence="8">
    <location>
        <begin position="313"/>
        <end position="333"/>
    </location>
</feature>
<feature type="transmembrane region" description="Helical" evidence="8">
    <location>
        <begin position="107"/>
        <end position="126"/>
    </location>
</feature>
<evidence type="ECO:0000313" key="10">
    <source>
        <dbReference type="Proteomes" id="UP000055060"/>
    </source>
</evidence>
<dbReference type="RefSeq" id="WP_075073576.1">
    <property type="nucleotide sequence ID" value="NZ_DF967972.1"/>
</dbReference>
<dbReference type="AlphaFoldDB" id="A0A0S7BKG9"/>
<dbReference type="GO" id="GO:0005886">
    <property type="term" value="C:plasma membrane"/>
    <property type="evidence" value="ECO:0007669"/>
    <property type="project" value="UniProtKB-SubCell"/>
</dbReference>
<dbReference type="EMBL" id="DF967972">
    <property type="protein sequence ID" value="GAP14309.1"/>
    <property type="molecule type" value="Genomic_DNA"/>
</dbReference>
<comment type="subcellular location">
    <subcellularLocation>
        <location evidence="1">Cell membrane</location>
        <topology evidence="1">Multi-pass membrane protein</topology>
    </subcellularLocation>
</comment>
<evidence type="ECO:0000256" key="4">
    <source>
        <dbReference type="ARBA" id="ARBA00022679"/>
    </source>
</evidence>
<evidence type="ECO:0000256" key="6">
    <source>
        <dbReference type="ARBA" id="ARBA00022989"/>
    </source>
</evidence>
<evidence type="ECO:0000256" key="2">
    <source>
        <dbReference type="ARBA" id="ARBA00022475"/>
    </source>
</evidence>
<dbReference type="GO" id="GO:0009103">
    <property type="term" value="P:lipopolysaccharide biosynthetic process"/>
    <property type="evidence" value="ECO:0007669"/>
    <property type="project" value="UniProtKB-ARBA"/>
</dbReference>
<keyword evidence="7 8" id="KW-0472">Membrane</keyword>
<evidence type="ECO:0000256" key="8">
    <source>
        <dbReference type="SAM" id="Phobius"/>
    </source>
</evidence>
<dbReference type="Proteomes" id="UP000055060">
    <property type="component" value="Unassembled WGS sequence"/>
</dbReference>
<keyword evidence="4" id="KW-0808">Transferase</keyword>
<feature type="transmembrane region" description="Helical" evidence="8">
    <location>
        <begin position="215"/>
        <end position="232"/>
    </location>
</feature>
<reference evidence="9" key="1">
    <citation type="submission" date="2015-07" db="EMBL/GenBank/DDBJ databases">
        <title>Draft Genome Sequences of Anaerolinea thermolimosa IMO-1, Bellilinea caldifistulae GOMI-1, Leptolinea tardivitalis YMTK-2, Levilinea saccharolytica KIBI-1,Longilinea arvoryzae KOME-1, Previously Described as Members of the Anaerolineaceae (Chloroflexi).</title>
        <authorList>
            <person name="Sekiguchi Y."/>
            <person name="Ohashi A."/>
            <person name="Matsuura N."/>
            <person name="Tourlousse M.D."/>
        </authorList>
    </citation>
    <scope>NUCLEOTIDE SEQUENCE [LARGE SCALE GENOMIC DNA]</scope>
    <source>
        <strain evidence="9">KOME-1</strain>
    </source>
</reference>
<dbReference type="PANTHER" id="PTHR33908">
    <property type="entry name" value="MANNOSYLTRANSFERASE YKCB-RELATED"/>
    <property type="match status" value="1"/>
</dbReference>
<protein>
    <recommendedName>
        <fullName evidence="11">4-amino-4-deoxy-L-arabinose transferase</fullName>
    </recommendedName>
</protein>
<feature type="transmembrane region" description="Helical" evidence="8">
    <location>
        <begin position="468"/>
        <end position="486"/>
    </location>
</feature>